<accession>A0A930XWG6</accession>
<dbReference type="EMBL" id="JADHEC010000025">
    <property type="protein sequence ID" value="MBF2709157.1"/>
    <property type="molecule type" value="Genomic_DNA"/>
</dbReference>
<proteinExistence type="predicted"/>
<name>A0A930XWG6_9FLAO</name>
<dbReference type="RefSeq" id="WP_194312410.1">
    <property type="nucleotide sequence ID" value="NZ_JADHEC010000025.1"/>
</dbReference>
<evidence type="ECO:0000313" key="1">
    <source>
        <dbReference type="EMBL" id="MBF2709157.1"/>
    </source>
</evidence>
<evidence type="ECO:0000313" key="2">
    <source>
        <dbReference type="Proteomes" id="UP000646211"/>
    </source>
</evidence>
<sequence length="211" mass="23984">MIKKWSFYTILTLIIAFLSSGFKPFDLDTNQWFLTNKTDGTSYLYPSQKQNDYANLSVPYTGKFFIGYREAIAFRESQGKYKKINSLGYLGKYQFGTETLKTVGVNDKNRFLNSPKMQEKAFIALLAQNKWELRDVIDRYEGRVISGIQVTESGILAAAHLGGVGSVKKFFRNNRGRYFKDAYGTSIRSYMIDFGGYETSGIVADSNANVY</sequence>
<dbReference type="AlphaFoldDB" id="A0A930XWG6"/>
<keyword evidence="2" id="KW-1185">Reference proteome</keyword>
<dbReference type="Proteomes" id="UP000646211">
    <property type="component" value="Unassembled WGS sequence"/>
</dbReference>
<gene>
    <name evidence="1" type="ORF">IR213_11220</name>
</gene>
<reference evidence="1" key="1">
    <citation type="submission" date="2020-11" db="EMBL/GenBank/DDBJ databases">
        <title>Genome of Flavobacterium soyangense.</title>
        <authorList>
            <person name="Liu Q."/>
            <person name="Xin Y.-H."/>
        </authorList>
    </citation>
    <scope>NUCLEOTIDE SEQUENCE</scope>
    <source>
        <strain evidence="1">CGMCC 1.13493</strain>
    </source>
</reference>
<protein>
    <submittedName>
        <fullName evidence="1">Peptidoglycan-binding protein LysM</fullName>
    </submittedName>
</protein>
<comment type="caution">
    <text evidence="1">The sequence shown here is derived from an EMBL/GenBank/DDBJ whole genome shotgun (WGS) entry which is preliminary data.</text>
</comment>
<organism evidence="1 2">
    <name type="scientific">Flavobacterium soyangense</name>
    <dbReference type="NCBI Taxonomy" id="2023265"/>
    <lineage>
        <taxon>Bacteria</taxon>
        <taxon>Pseudomonadati</taxon>
        <taxon>Bacteroidota</taxon>
        <taxon>Flavobacteriia</taxon>
        <taxon>Flavobacteriales</taxon>
        <taxon>Flavobacteriaceae</taxon>
        <taxon>Flavobacterium</taxon>
    </lineage>
</organism>